<gene>
    <name evidence="1" type="ORF">AAFF_G00003480</name>
</gene>
<organism evidence="1 2">
    <name type="scientific">Aldrovandia affinis</name>
    <dbReference type="NCBI Taxonomy" id="143900"/>
    <lineage>
        <taxon>Eukaryota</taxon>
        <taxon>Metazoa</taxon>
        <taxon>Chordata</taxon>
        <taxon>Craniata</taxon>
        <taxon>Vertebrata</taxon>
        <taxon>Euteleostomi</taxon>
        <taxon>Actinopterygii</taxon>
        <taxon>Neopterygii</taxon>
        <taxon>Teleostei</taxon>
        <taxon>Notacanthiformes</taxon>
        <taxon>Halosauridae</taxon>
        <taxon>Aldrovandia</taxon>
    </lineage>
</organism>
<keyword evidence="2" id="KW-1185">Reference proteome</keyword>
<dbReference type="AlphaFoldDB" id="A0AAD7TD92"/>
<sequence>MPRTVVNSTYYVLLVNNDAEKRKREHAVCAGNLDLDERTVGLHDGKQGFGTALSRKCYCRRQCSTSHLFTTS</sequence>
<evidence type="ECO:0000313" key="2">
    <source>
        <dbReference type="Proteomes" id="UP001221898"/>
    </source>
</evidence>
<evidence type="ECO:0000313" key="1">
    <source>
        <dbReference type="EMBL" id="KAJ8418849.1"/>
    </source>
</evidence>
<accession>A0AAD7TD92</accession>
<dbReference type="EMBL" id="JAINUG010000001">
    <property type="protein sequence ID" value="KAJ8418849.1"/>
    <property type="molecule type" value="Genomic_DNA"/>
</dbReference>
<proteinExistence type="predicted"/>
<reference evidence="1" key="1">
    <citation type="journal article" date="2023" name="Science">
        <title>Genome structures resolve the early diversification of teleost fishes.</title>
        <authorList>
            <person name="Parey E."/>
            <person name="Louis A."/>
            <person name="Montfort J."/>
            <person name="Bouchez O."/>
            <person name="Roques C."/>
            <person name="Iampietro C."/>
            <person name="Lluch J."/>
            <person name="Castinel A."/>
            <person name="Donnadieu C."/>
            <person name="Desvignes T."/>
            <person name="Floi Bucao C."/>
            <person name="Jouanno E."/>
            <person name="Wen M."/>
            <person name="Mejri S."/>
            <person name="Dirks R."/>
            <person name="Jansen H."/>
            <person name="Henkel C."/>
            <person name="Chen W.J."/>
            <person name="Zahm M."/>
            <person name="Cabau C."/>
            <person name="Klopp C."/>
            <person name="Thompson A.W."/>
            <person name="Robinson-Rechavi M."/>
            <person name="Braasch I."/>
            <person name="Lecointre G."/>
            <person name="Bobe J."/>
            <person name="Postlethwait J.H."/>
            <person name="Berthelot C."/>
            <person name="Roest Crollius H."/>
            <person name="Guiguen Y."/>
        </authorList>
    </citation>
    <scope>NUCLEOTIDE SEQUENCE</scope>
    <source>
        <strain evidence="1">NC1722</strain>
    </source>
</reference>
<protein>
    <submittedName>
        <fullName evidence="1">Uncharacterized protein</fullName>
    </submittedName>
</protein>
<comment type="caution">
    <text evidence="1">The sequence shown here is derived from an EMBL/GenBank/DDBJ whole genome shotgun (WGS) entry which is preliminary data.</text>
</comment>
<dbReference type="Proteomes" id="UP001221898">
    <property type="component" value="Unassembled WGS sequence"/>
</dbReference>
<name>A0AAD7TD92_9TELE</name>